<dbReference type="EMBL" id="JARYMX010000002">
    <property type="protein sequence ID" value="KAJ9561419.1"/>
    <property type="molecule type" value="Genomic_DNA"/>
</dbReference>
<comment type="caution">
    <text evidence="3">The sequence shown here is derived from an EMBL/GenBank/DDBJ whole genome shotgun (WGS) entry which is preliminary data.</text>
</comment>
<organism evidence="3 4">
    <name type="scientific">Centaurea solstitialis</name>
    <name type="common">yellow star-thistle</name>
    <dbReference type="NCBI Taxonomy" id="347529"/>
    <lineage>
        <taxon>Eukaryota</taxon>
        <taxon>Viridiplantae</taxon>
        <taxon>Streptophyta</taxon>
        <taxon>Embryophyta</taxon>
        <taxon>Tracheophyta</taxon>
        <taxon>Spermatophyta</taxon>
        <taxon>Magnoliopsida</taxon>
        <taxon>eudicotyledons</taxon>
        <taxon>Gunneridae</taxon>
        <taxon>Pentapetalae</taxon>
        <taxon>asterids</taxon>
        <taxon>campanulids</taxon>
        <taxon>Asterales</taxon>
        <taxon>Asteraceae</taxon>
        <taxon>Carduoideae</taxon>
        <taxon>Cardueae</taxon>
        <taxon>Centaureinae</taxon>
        <taxon>Centaurea</taxon>
    </lineage>
</organism>
<sequence>MPRHDRKWYVLEQPLGEAQPANANATVRNAYRKHTDDLLDVGCLMLATMSPELQTGLMNTNAYDMIRQLRDMFQTMGTKAKDVLMVQDGGVKKKHGQGSTSRGKGQMQVSQSAPRFVENGKTKGKGKKFKANKARTENRCFRCHEVRHWRKNCPKRHETGKLGVIPVSSSSGNMVKYFIRVNDDLVGLVIPQRGLRQGDPLSPYLFILCVEGLSTFLYYEEAGGRLHGCRVARATSGQAINYAKSRIMCSNNIAPKLMHGFSNILGIDKPLNTGIYLGLPSLSDGSRSINWLSWDKICTPKKFGRLGFCDLTAFNVAMLGKQGWRLVSNPSSLVNRIFKAKYYPHGDFMEARLGNSPSFIWKSMWHSQLALREGLRWKVGDGKTIKIWDDPWLRDDKNFKVEMPMDPQRSNMMPSGNPVWSESGLWGKVDQHAREVDSFADLIFRMLRENPRHIGDQFVMILWTIWQRRNDII</sequence>
<dbReference type="SMART" id="SM00343">
    <property type="entry name" value="ZnF_C2HC"/>
    <property type="match status" value="1"/>
</dbReference>
<protein>
    <recommendedName>
        <fullName evidence="2">CCHC-type domain-containing protein</fullName>
    </recommendedName>
</protein>
<reference evidence="3" key="1">
    <citation type="submission" date="2023-03" db="EMBL/GenBank/DDBJ databases">
        <title>Chromosome-scale reference genome and RAD-based genetic map of yellow starthistle (Centaurea solstitialis) reveal putative structural variation and QTLs associated with invader traits.</title>
        <authorList>
            <person name="Reatini B."/>
            <person name="Cang F.A."/>
            <person name="Jiang Q."/>
            <person name="Mckibben M.T.W."/>
            <person name="Barker M.S."/>
            <person name="Rieseberg L.H."/>
            <person name="Dlugosch K.M."/>
        </authorList>
    </citation>
    <scope>NUCLEOTIDE SEQUENCE</scope>
    <source>
        <strain evidence="3">CAN-66</strain>
        <tissue evidence="3">Leaf</tissue>
    </source>
</reference>
<dbReference type="SUPFAM" id="SSF57756">
    <property type="entry name" value="Retrovirus zinc finger-like domains"/>
    <property type="match status" value="1"/>
</dbReference>
<accession>A0AA38TI75</accession>
<dbReference type="GO" id="GO:0008270">
    <property type="term" value="F:zinc ion binding"/>
    <property type="evidence" value="ECO:0007669"/>
    <property type="project" value="InterPro"/>
</dbReference>
<evidence type="ECO:0000259" key="2">
    <source>
        <dbReference type="SMART" id="SM00343"/>
    </source>
</evidence>
<gene>
    <name evidence="3" type="ORF">OSB04_006579</name>
</gene>
<proteinExistence type="predicted"/>
<feature type="compositionally biased region" description="Polar residues" evidence="1">
    <location>
        <begin position="97"/>
        <end position="112"/>
    </location>
</feature>
<dbReference type="InterPro" id="IPR036875">
    <property type="entry name" value="Znf_CCHC_sf"/>
</dbReference>
<dbReference type="GO" id="GO:0003676">
    <property type="term" value="F:nucleic acid binding"/>
    <property type="evidence" value="ECO:0007669"/>
    <property type="project" value="InterPro"/>
</dbReference>
<dbReference type="AlphaFoldDB" id="A0AA38TI75"/>
<evidence type="ECO:0000313" key="3">
    <source>
        <dbReference type="EMBL" id="KAJ9561419.1"/>
    </source>
</evidence>
<evidence type="ECO:0000313" key="4">
    <source>
        <dbReference type="Proteomes" id="UP001172457"/>
    </source>
</evidence>
<dbReference type="PANTHER" id="PTHR33116">
    <property type="entry name" value="REVERSE TRANSCRIPTASE ZINC-BINDING DOMAIN-CONTAINING PROTEIN-RELATED-RELATED"/>
    <property type="match status" value="1"/>
</dbReference>
<dbReference type="Proteomes" id="UP001172457">
    <property type="component" value="Chromosome 2"/>
</dbReference>
<keyword evidence="4" id="KW-1185">Reference proteome</keyword>
<feature type="region of interest" description="Disordered" evidence="1">
    <location>
        <begin position="91"/>
        <end position="112"/>
    </location>
</feature>
<dbReference type="PANTHER" id="PTHR33116:SF86">
    <property type="entry name" value="REVERSE TRANSCRIPTASE DOMAIN-CONTAINING PROTEIN"/>
    <property type="match status" value="1"/>
</dbReference>
<name>A0AA38TI75_9ASTR</name>
<evidence type="ECO:0000256" key="1">
    <source>
        <dbReference type="SAM" id="MobiDB-lite"/>
    </source>
</evidence>
<dbReference type="Gene3D" id="4.10.60.10">
    <property type="entry name" value="Zinc finger, CCHC-type"/>
    <property type="match status" value="1"/>
</dbReference>
<dbReference type="InterPro" id="IPR001878">
    <property type="entry name" value="Znf_CCHC"/>
</dbReference>
<feature type="domain" description="CCHC-type" evidence="2">
    <location>
        <begin position="139"/>
        <end position="155"/>
    </location>
</feature>